<gene>
    <name evidence="2" type="ORF">RHGRI_000469</name>
</gene>
<dbReference type="Proteomes" id="UP000823749">
    <property type="component" value="Chromosome 1"/>
</dbReference>
<feature type="compositionally biased region" description="Polar residues" evidence="1">
    <location>
        <begin position="8"/>
        <end position="18"/>
    </location>
</feature>
<feature type="compositionally biased region" description="Low complexity" evidence="1">
    <location>
        <begin position="19"/>
        <end position="33"/>
    </location>
</feature>
<sequence>MEGKHSRPTSVLNANAQQSMMSSSDCGSSPGPGTLLNPGTSMASPGGAKIAAVIMTMVSVKNELDNFDTMV</sequence>
<evidence type="ECO:0000256" key="1">
    <source>
        <dbReference type="SAM" id="MobiDB-lite"/>
    </source>
</evidence>
<dbReference type="AlphaFoldDB" id="A0AAV6LH20"/>
<organism evidence="2 3">
    <name type="scientific">Rhododendron griersonianum</name>
    <dbReference type="NCBI Taxonomy" id="479676"/>
    <lineage>
        <taxon>Eukaryota</taxon>
        <taxon>Viridiplantae</taxon>
        <taxon>Streptophyta</taxon>
        <taxon>Embryophyta</taxon>
        <taxon>Tracheophyta</taxon>
        <taxon>Spermatophyta</taxon>
        <taxon>Magnoliopsida</taxon>
        <taxon>eudicotyledons</taxon>
        <taxon>Gunneridae</taxon>
        <taxon>Pentapetalae</taxon>
        <taxon>asterids</taxon>
        <taxon>Ericales</taxon>
        <taxon>Ericaceae</taxon>
        <taxon>Ericoideae</taxon>
        <taxon>Rhodoreae</taxon>
        <taxon>Rhododendron</taxon>
    </lineage>
</organism>
<keyword evidence="3" id="KW-1185">Reference proteome</keyword>
<evidence type="ECO:0000313" key="2">
    <source>
        <dbReference type="EMBL" id="KAG5564276.1"/>
    </source>
</evidence>
<name>A0AAV6LH20_9ERIC</name>
<accession>A0AAV6LH20</accession>
<reference evidence="2" key="1">
    <citation type="submission" date="2020-08" db="EMBL/GenBank/DDBJ databases">
        <title>Plant Genome Project.</title>
        <authorList>
            <person name="Zhang R.-G."/>
        </authorList>
    </citation>
    <scope>NUCLEOTIDE SEQUENCE</scope>
    <source>
        <strain evidence="2">WSP0</strain>
        <tissue evidence="2">Leaf</tissue>
    </source>
</reference>
<proteinExistence type="predicted"/>
<dbReference type="EMBL" id="JACTNZ010000001">
    <property type="protein sequence ID" value="KAG5564276.1"/>
    <property type="molecule type" value="Genomic_DNA"/>
</dbReference>
<protein>
    <submittedName>
        <fullName evidence="2">Uncharacterized protein</fullName>
    </submittedName>
</protein>
<feature type="region of interest" description="Disordered" evidence="1">
    <location>
        <begin position="1"/>
        <end position="42"/>
    </location>
</feature>
<comment type="caution">
    <text evidence="2">The sequence shown here is derived from an EMBL/GenBank/DDBJ whole genome shotgun (WGS) entry which is preliminary data.</text>
</comment>
<evidence type="ECO:0000313" key="3">
    <source>
        <dbReference type="Proteomes" id="UP000823749"/>
    </source>
</evidence>